<feature type="domain" description="Fibrinogen C-terminal" evidence="4">
    <location>
        <begin position="253"/>
        <end position="469"/>
    </location>
</feature>
<accession>A0A7I8VKV9</accession>
<feature type="chain" id="PRO_5029650130" evidence="2">
    <location>
        <begin position="20"/>
        <end position="469"/>
    </location>
</feature>
<dbReference type="InterPro" id="IPR000998">
    <property type="entry name" value="MAM_dom"/>
</dbReference>
<evidence type="ECO:0000313" key="6">
    <source>
        <dbReference type="Proteomes" id="UP000549394"/>
    </source>
</evidence>
<dbReference type="InterPro" id="IPR014716">
    <property type="entry name" value="Fibrinogen_a/b/g_C_1"/>
</dbReference>
<evidence type="ECO:0000259" key="3">
    <source>
        <dbReference type="PROSITE" id="PS50060"/>
    </source>
</evidence>
<dbReference type="Pfam" id="PF00147">
    <property type="entry name" value="Fibrinogen_C"/>
    <property type="match status" value="1"/>
</dbReference>
<dbReference type="SMART" id="SM00137">
    <property type="entry name" value="MAM"/>
    <property type="match status" value="1"/>
</dbReference>
<dbReference type="GO" id="GO:0005615">
    <property type="term" value="C:extracellular space"/>
    <property type="evidence" value="ECO:0007669"/>
    <property type="project" value="TreeGrafter"/>
</dbReference>
<proteinExistence type="predicted"/>
<dbReference type="SMART" id="SM00186">
    <property type="entry name" value="FBG"/>
    <property type="match status" value="1"/>
</dbReference>
<dbReference type="InterPro" id="IPR036056">
    <property type="entry name" value="Fibrinogen-like_C"/>
</dbReference>
<evidence type="ECO:0000313" key="5">
    <source>
        <dbReference type="EMBL" id="CAD5115212.1"/>
    </source>
</evidence>
<dbReference type="InterPro" id="IPR002181">
    <property type="entry name" value="Fibrinogen_a/b/g_C_dom"/>
</dbReference>
<dbReference type="PANTHER" id="PTHR19143">
    <property type="entry name" value="FIBRINOGEN/TENASCIN/ANGIOPOEITIN"/>
    <property type="match status" value="1"/>
</dbReference>
<dbReference type="InterPro" id="IPR050373">
    <property type="entry name" value="Fibrinogen_C-term_domain"/>
</dbReference>
<dbReference type="SUPFAM" id="SSF56496">
    <property type="entry name" value="Fibrinogen C-terminal domain-like"/>
    <property type="match status" value="1"/>
</dbReference>
<gene>
    <name evidence="5" type="ORF">DGYR_LOCUS3976</name>
</gene>
<dbReference type="PROSITE" id="PS51406">
    <property type="entry name" value="FIBRINOGEN_C_2"/>
    <property type="match status" value="1"/>
</dbReference>
<dbReference type="Gene3D" id="2.60.120.200">
    <property type="match status" value="1"/>
</dbReference>
<reference evidence="5 6" key="1">
    <citation type="submission" date="2020-08" db="EMBL/GenBank/DDBJ databases">
        <authorList>
            <person name="Hejnol A."/>
        </authorList>
    </citation>
    <scope>NUCLEOTIDE SEQUENCE [LARGE SCALE GENOMIC DNA]</scope>
</reference>
<dbReference type="AlphaFoldDB" id="A0A7I8VKV9"/>
<dbReference type="EMBL" id="CAJFCJ010000006">
    <property type="protein sequence ID" value="CAD5115212.1"/>
    <property type="molecule type" value="Genomic_DNA"/>
</dbReference>
<sequence>MKLTSVLCLAFACFSATYGGPVKNSCSGGDWYIEDDADVKYFYRCWGFRSGNLDRLRCGKGTCVRPGFGAQDGVAPCTEHCDNLLVPDVTMAPPVGFECNFENGLCDMTVNADGYYSWRNVSAPASTPGTGTPVDHTTGSGFYLTADADYAFGSSKTTVATTPMISVMEPSALEFYYNMYGSKVYELSIWIKHGAVRRKLWSKTGDQGPGWRYAKIAVPGGLTGGYQIEFEGNTQTTGITEGDLGLDDIRLREGEAIDANDCKDLKAKGSSADGRYKIRLSTPDRRVVTVTCYLDMGQTVIQQRMDGSISFNRTWAEYKNGFGNYMSFWAGLENIHYWTSRGTYKLSVSLTDHTDRTYTAEYNDFNVDTEAEKYKLTIGSYAGGDAGDALLHPQGNLNHNNMKFSTYDQDNDASSFPCAKQYKSGWWFNYCWAANLNGLWSSGPNCQYTCAQWKNLGDRTFKKISMSIY</sequence>
<dbReference type="GO" id="GO:0016020">
    <property type="term" value="C:membrane"/>
    <property type="evidence" value="ECO:0007669"/>
    <property type="project" value="InterPro"/>
</dbReference>
<dbReference type="PROSITE" id="PS00514">
    <property type="entry name" value="FIBRINOGEN_C_1"/>
    <property type="match status" value="1"/>
</dbReference>
<dbReference type="OrthoDB" id="7735550at2759"/>
<evidence type="ECO:0000259" key="4">
    <source>
        <dbReference type="PROSITE" id="PS51406"/>
    </source>
</evidence>
<organism evidence="5 6">
    <name type="scientific">Dimorphilus gyrociliatus</name>
    <dbReference type="NCBI Taxonomy" id="2664684"/>
    <lineage>
        <taxon>Eukaryota</taxon>
        <taxon>Metazoa</taxon>
        <taxon>Spiralia</taxon>
        <taxon>Lophotrochozoa</taxon>
        <taxon>Annelida</taxon>
        <taxon>Polychaeta</taxon>
        <taxon>Polychaeta incertae sedis</taxon>
        <taxon>Dinophilidae</taxon>
        <taxon>Dimorphilus</taxon>
    </lineage>
</organism>
<dbReference type="CDD" id="cd00087">
    <property type="entry name" value="FReD"/>
    <property type="match status" value="1"/>
</dbReference>
<dbReference type="Proteomes" id="UP000549394">
    <property type="component" value="Unassembled WGS sequence"/>
</dbReference>
<dbReference type="InterPro" id="IPR020837">
    <property type="entry name" value="Fibrinogen_CS"/>
</dbReference>
<dbReference type="SUPFAM" id="SSF49899">
    <property type="entry name" value="Concanavalin A-like lectins/glucanases"/>
    <property type="match status" value="1"/>
</dbReference>
<evidence type="ECO:0000256" key="2">
    <source>
        <dbReference type="SAM" id="SignalP"/>
    </source>
</evidence>
<name>A0A7I8VKV9_9ANNE</name>
<dbReference type="Pfam" id="PF00629">
    <property type="entry name" value="MAM"/>
    <property type="match status" value="1"/>
</dbReference>
<protein>
    <submittedName>
        <fullName evidence="5">DgyrCDS4205</fullName>
    </submittedName>
</protein>
<keyword evidence="6" id="KW-1185">Reference proteome</keyword>
<feature type="signal peptide" evidence="2">
    <location>
        <begin position="1"/>
        <end position="19"/>
    </location>
</feature>
<keyword evidence="1" id="KW-1015">Disulfide bond</keyword>
<dbReference type="InterPro" id="IPR013320">
    <property type="entry name" value="ConA-like_dom_sf"/>
</dbReference>
<comment type="caution">
    <text evidence="5">The sequence shown here is derived from an EMBL/GenBank/DDBJ whole genome shotgun (WGS) entry which is preliminary data.</text>
</comment>
<dbReference type="CDD" id="cd06263">
    <property type="entry name" value="MAM"/>
    <property type="match status" value="1"/>
</dbReference>
<feature type="domain" description="MAM" evidence="3">
    <location>
        <begin position="97"/>
        <end position="264"/>
    </location>
</feature>
<keyword evidence="2" id="KW-0732">Signal</keyword>
<dbReference type="PROSITE" id="PS50060">
    <property type="entry name" value="MAM_2"/>
    <property type="match status" value="1"/>
</dbReference>
<evidence type="ECO:0000256" key="1">
    <source>
        <dbReference type="ARBA" id="ARBA00023157"/>
    </source>
</evidence>
<dbReference type="Gene3D" id="3.90.215.10">
    <property type="entry name" value="Gamma Fibrinogen, chain A, domain 1"/>
    <property type="match status" value="1"/>
</dbReference>